<dbReference type="Proteomes" id="UP000215002">
    <property type="component" value="Chromosome"/>
</dbReference>
<dbReference type="PANTHER" id="PTHR33446">
    <property type="entry name" value="PROTEIN TONB-RELATED"/>
    <property type="match status" value="1"/>
</dbReference>
<dbReference type="GO" id="GO:0098797">
    <property type="term" value="C:plasma membrane protein complex"/>
    <property type="evidence" value="ECO:0007669"/>
    <property type="project" value="TreeGrafter"/>
</dbReference>
<dbReference type="Pfam" id="PF03544">
    <property type="entry name" value="TonB_C"/>
    <property type="match status" value="1"/>
</dbReference>
<dbReference type="NCBIfam" id="TIGR01352">
    <property type="entry name" value="tonB_Cterm"/>
    <property type="match status" value="1"/>
</dbReference>
<keyword evidence="6 10" id="KW-0812">Transmembrane</keyword>
<dbReference type="InterPro" id="IPR006260">
    <property type="entry name" value="TonB/TolA_C"/>
</dbReference>
<sequence>MLISKFDLYKTEWLDLVFDDRNKAYGAYNLRQTYAGTMVKAMGITFFGVAVLCAASIILTRVPDRLQVIHVINDPYIQPPPIKEIKEVKPPEAPSHTKPELVKPIATIRDVPPVVVADSKAEKPVINDQINAAIGQTTNTEGDKGIVNAPPADHPVGGGTGAAVDNTVHDFNGLEAMPEPVGGSAAWAKFLNKNLRYPVAAQEDGLSGKVLLSFIIEKDGHLSNITVDGAAGHGFDEEALRVLKLAKAWKPGMQNGQAVRVKYSIPINFQLAE</sequence>
<evidence type="ECO:0000256" key="7">
    <source>
        <dbReference type="ARBA" id="ARBA00022927"/>
    </source>
</evidence>
<dbReference type="PROSITE" id="PS52015">
    <property type="entry name" value="TONB_CTD"/>
    <property type="match status" value="1"/>
</dbReference>
<evidence type="ECO:0000256" key="6">
    <source>
        <dbReference type="ARBA" id="ARBA00022692"/>
    </source>
</evidence>
<keyword evidence="4" id="KW-1003">Cell membrane</keyword>
<evidence type="ECO:0000256" key="2">
    <source>
        <dbReference type="ARBA" id="ARBA00006555"/>
    </source>
</evidence>
<accession>A0A223NYW8</accession>
<comment type="subcellular location">
    <subcellularLocation>
        <location evidence="1">Cell inner membrane</location>
        <topology evidence="1">Single-pass membrane protein</topology>
        <orientation evidence="1">Periplasmic side</orientation>
    </subcellularLocation>
</comment>
<evidence type="ECO:0000313" key="12">
    <source>
        <dbReference type="EMBL" id="ASU35055.1"/>
    </source>
</evidence>
<keyword evidence="8 10" id="KW-1133">Transmembrane helix</keyword>
<dbReference type="GO" id="GO:0015031">
    <property type="term" value="P:protein transport"/>
    <property type="evidence" value="ECO:0007669"/>
    <property type="project" value="UniProtKB-KW"/>
</dbReference>
<dbReference type="InterPro" id="IPR051045">
    <property type="entry name" value="TonB-dependent_transducer"/>
</dbReference>
<feature type="domain" description="TonB C-terminal" evidence="11">
    <location>
        <begin position="182"/>
        <end position="273"/>
    </location>
</feature>
<dbReference type="PANTHER" id="PTHR33446:SF2">
    <property type="entry name" value="PROTEIN TONB"/>
    <property type="match status" value="1"/>
</dbReference>
<name>A0A223NYW8_9SPHI</name>
<evidence type="ECO:0000256" key="8">
    <source>
        <dbReference type="ARBA" id="ARBA00022989"/>
    </source>
</evidence>
<dbReference type="RefSeq" id="WP_094571308.1">
    <property type="nucleotide sequence ID" value="NZ_CP022743.1"/>
</dbReference>
<comment type="similarity">
    <text evidence="2">Belongs to the TonB family.</text>
</comment>
<keyword evidence="13" id="KW-1185">Reference proteome</keyword>
<dbReference type="GO" id="GO:0055085">
    <property type="term" value="P:transmembrane transport"/>
    <property type="evidence" value="ECO:0007669"/>
    <property type="project" value="InterPro"/>
</dbReference>
<keyword evidence="3" id="KW-0813">Transport</keyword>
<dbReference type="OrthoDB" id="649093at2"/>
<dbReference type="InterPro" id="IPR037682">
    <property type="entry name" value="TonB_C"/>
</dbReference>
<organism evidence="12 13">
    <name type="scientific">Mucilaginibacter xinganensis</name>
    <dbReference type="NCBI Taxonomy" id="1234841"/>
    <lineage>
        <taxon>Bacteria</taxon>
        <taxon>Pseudomonadati</taxon>
        <taxon>Bacteroidota</taxon>
        <taxon>Sphingobacteriia</taxon>
        <taxon>Sphingobacteriales</taxon>
        <taxon>Sphingobacteriaceae</taxon>
        <taxon>Mucilaginibacter</taxon>
    </lineage>
</organism>
<evidence type="ECO:0000256" key="5">
    <source>
        <dbReference type="ARBA" id="ARBA00022519"/>
    </source>
</evidence>
<evidence type="ECO:0000256" key="1">
    <source>
        <dbReference type="ARBA" id="ARBA00004383"/>
    </source>
</evidence>
<keyword evidence="5" id="KW-0997">Cell inner membrane</keyword>
<evidence type="ECO:0000256" key="3">
    <source>
        <dbReference type="ARBA" id="ARBA00022448"/>
    </source>
</evidence>
<proteinExistence type="inferred from homology"/>
<evidence type="ECO:0000256" key="9">
    <source>
        <dbReference type="ARBA" id="ARBA00023136"/>
    </source>
</evidence>
<feature type="transmembrane region" description="Helical" evidence="10">
    <location>
        <begin position="38"/>
        <end position="59"/>
    </location>
</feature>
<reference evidence="12 13" key="1">
    <citation type="submission" date="2017-08" db="EMBL/GenBank/DDBJ databases">
        <title>Complete genome sequence of Mucilaginibacter sp. strain BJC16-A31.</title>
        <authorList>
            <consortium name="Henan University of Science and Technology"/>
            <person name="You X."/>
        </authorList>
    </citation>
    <scope>NUCLEOTIDE SEQUENCE [LARGE SCALE GENOMIC DNA]</scope>
    <source>
        <strain evidence="12 13">BJC16-A31</strain>
    </source>
</reference>
<keyword evidence="7" id="KW-0653">Protein transport</keyword>
<dbReference type="AlphaFoldDB" id="A0A223NYW8"/>
<evidence type="ECO:0000313" key="13">
    <source>
        <dbReference type="Proteomes" id="UP000215002"/>
    </source>
</evidence>
<dbReference type="GO" id="GO:0031992">
    <property type="term" value="F:energy transducer activity"/>
    <property type="evidence" value="ECO:0007669"/>
    <property type="project" value="TreeGrafter"/>
</dbReference>
<dbReference type="EMBL" id="CP022743">
    <property type="protein sequence ID" value="ASU35055.1"/>
    <property type="molecule type" value="Genomic_DNA"/>
</dbReference>
<evidence type="ECO:0000256" key="10">
    <source>
        <dbReference type="SAM" id="Phobius"/>
    </source>
</evidence>
<evidence type="ECO:0000259" key="11">
    <source>
        <dbReference type="PROSITE" id="PS52015"/>
    </source>
</evidence>
<evidence type="ECO:0000256" key="4">
    <source>
        <dbReference type="ARBA" id="ARBA00022475"/>
    </source>
</evidence>
<dbReference type="SUPFAM" id="SSF74653">
    <property type="entry name" value="TolA/TonB C-terminal domain"/>
    <property type="match status" value="1"/>
</dbReference>
<dbReference type="KEGG" id="muc:MuYL_3170"/>
<keyword evidence="9 10" id="KW-0472">Membrane</keyword>
<dbReference type="Gene3D" id="3.30.1150.10">
    <property type="match status" value="1"/>
</dbReference>
<protein>
    <recommendedName>
        <fullName evidence="11">TonB C-terminal domain-containing protein</fullName>
    </recommendedName>
</protein>
<gene>
    <name evidence="12" type="ORF">MuYL_3170</name>
</gene>